<reference evidence="16" key="1">
    <citation type="journal article" date="2021" name="Nat. Commun.">
        <title>Genetic determinants of endophytism in the Arabidopsis root mycobiome.</title>
        <authorList>
            <person name="Mesny F."/>
            <person name="Miyauchi S."/>
            <person name="Thiergart T."/>
            <person name="Pickel B."/>
            <person name="Atanasova L."/>
            <person name="Karlsson M."/>
            <person name="Huettel B."/>
            <person name="Barry K.W."/>
            <person name="Haridas S."/>
            <person name="Chen C."/>
            <person name="Bauer D."/>
            <person name="Andreopoulos W."/>
            <person name="Pangilinan J."/>
            <person name="LaButti K."/>
            <person name="Riley R."/>
            <person name="Lipzen A."/>
            <person name="Clum A."/>
            <person name="Drula E."/>
            <person name="Henrissat B."/>
            <person name="Kohler A."/>
            <person name="Grigoriev I.V."/>
            <person name="Martin F.M."/>
            <person name="Hacquard S."/>
        </authorList>
    </citation>
    <scope>NUCLEOTIDE SEQUENCE</scope>
    <source>
        <strain evidence="16">MPI-CAGE-CH-0235</strain>
    </source>
</reference>
<evidence type="ECO:0000256" key="14">
    <source>
        <dbReference type="SAM" id="MobiDB-lite"/>
    </source>
</evidence>
<evidence type="ECO:0000256" key="7">
    <source>
        <dbReference type="ARBA" id="ARBA00022643"/>
    </source>
</evidence>
<dbReference type="Gene3D" id="2.40.30.30">
    <property type="entry name" value="Riboflavin kinase-like"/>
    <property type="match status" value="1"/>
</dbReference>
<feature type="region of interest" description="Disordered" evidence="14">
    <location>
        <begin position="1"/>
        <end position="130"/>
    </location>
</feature>
<name>A0A8K0WXC0_9HYPO</name>
<keyword evidence="7" id="KW-0288">FMN</keyword>
<protein>
    <recommendedName>
        <fullName evidence="5">Riboflavin kinase</fullName>
        <ecNumber evidence="4">2.7.1.26</ecNumber>
    </recommendedName>
    <alternativeName>
        <fullName evidence="12">Flavin mononucleotide kinase 1</fullName>
    </alternativeName>
</protein>
<proteinExistence type="inferred from homology"/>
<evidence type="ECO:0000256" key="9">
    <source>
        <dbReference type="ARBA" id="ARBA00022741"/>
    </source>
</evidence>
<evidence type="ECO:0000313" key="16">
    <source>
        <dbReference type="EMBL" id="KAH7329562.1"/>
    </source>
</evidence>
<evidence type="ECO:0000256" key="2">
    <source>
        <dbReference type="ARBA" id="ARBA00005201"/>
    </source>
</evidence>
<gene>
    <name evidence="16" type="ORF">B0I35DRAFT_404767</name>
</gene>
<evidence type="ECO:0000256" key="1">
    <source>
        <dbReference type="ARBA" id="ARBA00003572"/>
    </source>
</evidence>
<dbReference type="GO" id="GO:0009398">
    <property type="term" value="P:FMN biosynthetic process"/>
    <property type="evidence" value="ECO:0007669"/>
    <property type="project" value="UniProtKB-UniPathway"/>
</dbReference>
<comment type="caution">
    <text evidence="16">The sequence shown here is derived from an EMBL/GenBank/DDBJ whole genome shotgun (WGS) entry which is preliminary data.</text>
</comment>
<dbReference type="Pfam" id="PF01687">
    <property type="entry name" value="Flavokinase"/>
    <property type="match status" value="1"/>
</dbReference>
<evidence type="ECO:0000256" key="11">
    <source>
        <dbReference type="ARBA" id="ARBA00022840"/>
    </source>
</evidence>
<dbReference type="SMART" id="SM00904">
    <property type="entry name" value="Flavokinase"/>
    <property type="match status" value="1"/>
</dbReference>
<keyword evidence="11" id="KW-0067">ATP-binding</keyword>
<dbReference type="GO" id="GO:0005524">
    <property type="term" value="F:ATP binding"/>
    <property type="evidence" value="ECO:0007669"/>
    <property type="project" value="UniProtKB-KW"/>
</dbReference>
<feature type="compositionally biased region" description="Low complexity" evidence="14">
    <location>
        <begin position="66"/>
        <end position="77"/>
    </location>
</feature>
<dbReference type="PANTHER" id="PTHR22749:SF6">
    <property type="entry name" value="RIBOFLAVIN KINASE"/>
    <property type="match status" value="1"/>
</dbReference>
<dbReference type="OrthoDB" id="276388at2759"/>
<evidence type="ECO:0000313" key="17">
    <source>
        <dbReference type="Proteomes" id="UP000813444"/>
    </source>
</evidence>
<evidence type="ECO:0000256" key="5">
    <source>
        <dbReference type="ARBA" id="ARBA00017394"/>
    </source>
</evidence>
<dbReference type="GO" id="GO:0005739">
    <property type="term" value="C:mitochondrion"/>
    <property type="evidence" value="ECO:0007669"/>
    <property type="project" value="TreeGrafter"/>
</dbReference>
<keyword evidence="6" id="KW-0285">Flavoprotein</keyword>
<keyword evidence="8" id="KW-0808">Transferase</keyword>
<evidence type="ECO:0000256" key="6">
    <source>
        <dbReference type="ARBA" id="ARBA00022630"/>
    </source>
</evidence>
<dbReference type="EC" id="2.7.1.26" evidence="4"/>
<dbReference type="InterPro" id="IPR015865">
    <property type="entry name" value="Riboflavin_kinase_bac/euk"/>
</dbReference>
<comment type="function">
    <text evidence="1">Catalyzes the phosphorylation of riboflavin (vitamin B2) to form flavin mononucleotide (FMN) coenzyme.</text>
</comment>
<evidence type="ECO:0000256" key="8">
    <source>
        <dbReference type="ARBA" id="ARBA00022679"/>
    </source>
</evidence>
<evidence type="ECO:0000256" key="10">
    <source>
        <dbReference type="ARBA" id="ARBA00022777"/>
    </source>
</evidence>
<feature type="domain" description="Riboflavin kinase" evidence="15">
    <location>
        <begin position="423"/>
        <end position="558"/>
    </location>
</feature>
<dbReference type="GO" id="GO:0008531">
    <property type="term" value="F:riboflavin kinase activity"/>
    <property type="evidence" value="ECO:0007669"/>
    <property type="project" value="UniProtKB-EC"/>
</dbReference>
<dbReference type="UniPathway" id="UPA00276">
    <property type="reaction ID" value="UER00406"/>
</dbReference>
<dbReference type="AlphaFoldDB" id="A0A8K0WXC0"/>
<evidence type="ECO:0000256" key="13">
    <source>
        <dbReference type="ARBA" id="ARBA00047880"/>
    </source>
</evidence>
<keyword evidence="9" id="KW-0547">Nucleotide-binding</keyword>
<dbReference type="GO" id="GO:0009231">
    <property type="term" value="P:riboflavin biosynthetic process"/>
    <property type="evidence" value="ECO:0007669"/>
    <property type="project" value="InterPro"/>
</dbReference>
<keyword evidence="10" id="KW-0418">Kinase</keyword>
<dbReference type="SUPFAM" id="SSF82114">
    <property type="entry name" value="Riboflavin kinase-like"/>
    <property type="match status" value="1"/>
</dbReference>
<comment type="catalytic activity">
    <reaction evidence="13">
        <text>riboflavin + ATP = FMN + ADP + H(+)</text>
        <dbReference type="Rhea" id="RHEA:14357"/>
        <dbReference type="ChEBI" id="CHEBI:15378"/>
        <dbReference type="ChEBI" id="CHEBI:30616"/>
        <dbReference type="ChEBI" id="CHEBI:57986"/>
        <dbReference type="ChEBI" id="CHEBI:58210"/>
        <dbReference type="ChEBI" id="CHEBI:456216"/>
        <dbReference type="EC" id="2.7.1.26"/>
    </reaction>
</comment>
<comment type="similarity">
    <text evidence="3">Belongs to the flavokinase family.</text>
</comment>
<sequence>MSEGIHGPVRRKPVPDFAYGYPPDPSSRARPAPSPLQPYPAPPPAHTPPPPYPGLRSHRSAVDLRPGSAAAPSGHPAVLRPGPVHVQTEPGPTPSWLAPPPSSPHEVRRVKSSSELSLGAASHDTGASSASGASRFKAALGEAQYFASGLVSHPAESTKHFTVIRHCGALVWYRGPTTSVSISILSDQPLPEDRTVWLQEKGFSGNMGMSVKALVGSKGNWIDVTPAVKAGVQHIPEADERSIQRDIKRFGKRATGRLATHVLRETHVIRIPAAATDGYFRLVLCCGEGSKKVLCGSPVLRIASTSTDAAVVRGASLSTMPLELGVKVATTVGQRVARTYAGVAGAVIENRARRVAPLVAARRVGNAAFKGYQNAGLDAAVQESWRQNRATGYSPLMTGGGGGVMEEISIIGSDAGPDAPFPLPFEAKVVRGSGLASAELGIPTANLSGAPETVKVRLSGVFAAWVGVIPGSGAEDISYDWHEAIVTIAPLRSALPGVAMSNAVVAHILYDFDNASLVGARLKVVLMGYVHPAMPGATAEALLEEHARDVMTTTASLSREAWGPEEALAKVRAARSERSFTDRLGDVTGRVQQQVDRIPLHWAGVRSESGLLRDQAYGKGGMWIPR</sequence>
<organism evidence="16 17">
    <name type="scientific">Stachybotrys elegans</name>
    <dbReference type="NCBI Taxonomy" id="80388"/>
    <lineage>
        <taxon>Eukaryota</taxon>
        <taxon>Fungi</taxon>
        <taxon>Dikarya</taxon>
        <taxon>Ascomycota</taxon>
        <taxon>Pezizomycotina</taxon>
        <taxon>Sordariomycetes</taxon>
        <taxon>Hypocreomycetidae</taxon>
        <taxon>Hypocreales</taxon>
        <taxon>Stachybotryaceae</taxon>
        <taxon>Stachybotrys</taxon>
    </lineage>
</organism>
<evidence type="ECO:0000256" key="12">
    <source>
        <dbReference type="ARBA" id="ARBA00029960"/>
    </source>
</evidence>
<evidence type="ECO:0000259" key="15">
    <source>
        <dbReference type="SMART" id="SM00904"/>
    </source>
</evidence>
<dbReference type="Proteomes" id="UP000813444">
    <property type="component" value="Unassembled WGS sequence"/>
</dbReference>
<feature type="compositionally biased region" description="Pro residues" evidence="14">
    <location>
        <begin position="32"/>
        <end position="53"/>
    </location>
</feature>
<evidence type="ECO:0000256" key="3">
    <source>
        <dbReference type="ARBA" id="ARBA00010108"/>
    </source>
</evidence>
<dbReference type="InterPro" id="IPR023465">
    <property type="entry name" value="Riboflavin_kinase_dom_sf"/>
</dbReference>
<dbReference type="PANTHER" id="PTHR22749">
    <property type="entry name" value="RIBOFLAVIN KINASE/FMN ADENYLYLTRANSFERASE"/>
    <property type="match status" value="1"/>
</dbReference>
<dbReference type="EMBL" id="JAGPNK010000001">
    <property type="protein sequence ID" value="KAH7329562.1"/>
    <property type="molecule type" value="Genomic_DNA"/>
</dbReference>
<comment type="pathway">
    <text evidence="2">Cofactor biosynthesis; FMN biosynthesis; FMN from riboflavin (ATP route): step 1/1.</text>
</comment>
<accession>A0A8K0WXC0</accession>
<feature type="compositionally biased region" description="Pro residues" evidence="14">
    <location>
        <begin position="91"/>
        <end position="103"/>
    </location>
</feature>
<evidence type="ECO:0000256" key="4">
    <source>
        <dbReference type="ARBA" id="ARBA00012105"/>
    </source>
</evidence>
<dbReference type="InterPro" id="IPR023468">
    <property type="entry name" value="Riboflavin_kinase"/>
</dbReference>
<keyword evidence="17" id="KW-1185">Reference proteome</keyword>